<feature type="transmembrane region" description="Helical" evidence="1">
    <location>
        <begin position="421"/>
        <end position="442"/>
    </location>
</feature>
<feature type="transmembrane region" description="Helical" evidence="1">
    <location>
        <begin position="189"/>
        <end position="216"/>
    </location>
</feature>
<reference evidence="2 3" key="1">
    <citation type="submission" date="2020-08" db="EMBL/GenBank/DDBJ databases">
        <title>Genomic Encyclopedia of Type Strains, Phase IV (KMG-IV): sequencing the most valuable type-strain genomes for metagenomic binning, comparative biology and taxonomic classification.</title>
        <authorList>
            <person name="Goeker M."/>
        </authorList>
    </citation>
    <scope>NUCLEOTIDE SEQUENCE [LARGE SCALE GENOMIC DNA]</scope>
    <source>
        <strain evidence="2 3">DSM 27939</strain>
    </source>
</reference>
<accession>A0A7W8K0C0</accession>
<evidence type="ECO:0000256" key="1">
    <source>
        <dbReference type="SAM" id="Phobius"/>
    </source>
</evidence>
<dbReference type="AlphaFoldDB" id="A0A7W8K0C0"/>
<sequence length="729" mass="79006">MPQPKRPLHPLQARLSQWLLHEETPHQPEGFYEENKEASTHQHKESWWKVMCLTGVDYFSTLGYQPGIAALAAGSVAPIATLVLVIVTLFGALPMYRRVAAESPHGDGSISMLERLLSYWPSKLLVLILIGFVATGFIITITLSAADASAHLVENPLLNATLSGKQVGITLILLLLLGAVFLKGFKEAIGIAVILVGVYLALSLAVLVKGFGLIAAQPELLTNWQTALSAGFHSPLALIGAALLVFPKLALGLSGFETGVLVMPLVKGDATDTEEAPMGRIRNGKKLLTTAALIMSVMLVGSSLVTTLLIPRHEFWAETTITSEIGSADLQRGVAVVNVPLDSQTNPREIYAFHLPPDRTGQYTFRADTVGGPIDLAVQVNPTGPTTRVQVDTPSGAANGRALAYVAHERLGEGFGTVYDVSTILILWFAGASAMAGLLNIVPRFLPRYGMAPEWSRAHRPLVLLYTVIGVLVTVAFKANVDNQAAAYATGVLAMMTSAAVAVTLISIRRHQRTEAIAFGLISLIFIYTSAVTILSDPKGLYIALVFIAAVLVTGISSRISRSFELRVSNVILDDSARELLKQFPLRPLRLVSHHPGRVTLDEYRKQELRVRQMVHLPDDEPFIFLEVDVEDASEFTDVVEVSGLMIGSYGILKARGSSIPNTIAALMLHLRGKGAPPQVYMRWTEEDPVHLLLDFIVGGRGDVPPVTHEILRRAEPDRDRRPIVHIGG</sequence>
<organism evidence="2 3">
    <name type="scientific">Deinococcus humi</name>
    <dbReference type="NCBI Taxonomy" id="662880"/>
    <lineage>
        <taxon>Bacteria</taxon>
        <taxon>Thermotogati</taxon>
        <taxon>Deinococcota</taxon>
        <taxon>Deinococci</taxon>
        <taxon>Deinococcales</taxon>
        <taxon>Deinococcaceae</taxon>
        <taxon>Deinococcus</taxon>
    </lineage>
</organism>
<dbReference type="Proteomes" id="UP000552709">
    <property type="component" value="Unassembled WGS sequence"/>
</dbReference>
<keyword evidence="1" id="KW-0472">Membrane</keyword>
<feature type="transmembrane region" description="Helical" evidence="1">
    <location>
        <begin position="541"/>
        <end position="560"/>
    </location>
</feature>
<dbReference type="EMBL" id="JACHFL010000035">
    <property type="protein sequence ID" value="MBB5366310.1"/>
    <property type="molecule type" value="Genomic_DNA"/>
</dbReference>
<feature type="transmembrane region" description="Helical" evidence="1">
    <location>
        <begin position="462"/>
        <end position="479"/>
    </location>
</feature>
<dbReference type="Gene3D" id="1.20.1740.10">
    <property type="entry name" value="Amino acid/polyamine transporter I"/>
    <property type="match status" value="1"/>
</dbReference>
<evidence type="ECO:0000313" key="2">
    <source>
        <dbReference type="EMBL" id="MBB5366310.1"/>
    </source>
</evidence>
<feature type="transmembrane region" description="Helical" evidence="1">
    <location>
        <begin position="166"/>
        <end position="182"/>
    </location>
</feature>
<feature type="transmembrane region" description="Helical" evidence="1">
    <location>
        <begin position="68"/>
        <end position="93"/>
    </location>
</feature>
<dbReference type="RefSeq" id="WP_184138237.1">
    <property type="nucleotide sequence ID" value="NZ_JACHFL010000035.1"/>
</dbReference>
<proteinExistence type="predicted"/>
<feature type="transmembrane region" description="Helical" evidence="1">
    <location>
        <begin position="517"/>
        <end position="535"/>
    </location>
</feature>
<gene>
    <name evidence="2" type="ORF">HNQ08_005439</name>
</gene>
<name>A0A7W8K0C0_9DEIO</name>
<protein>
    <recommendedName>
        <fullName evidence="4">Amino acid transporter</fullName>
    </recommendedName>
</protein>
<comment type="caution">
    <text evidence="2">The sequence shown here is derived from an EMBL/GenBank/DDBJ whole genome shotgun (WGS) entry which is preliminary data.</text>
</comment>
<feature type="transmembrane region" description="Helical" evidence="1">
    <location>
        <begin position="485"/>
        <end position="505"/>
    </location>
</feature>
<feature type="transmembrane region" description="Helical" evidence="1">
    <location>
        <begin position="124"/>
        <end position="146"/>
    </location>
</feature>
<keyword evidence="1" id="KW-1133">Transmembrane helix</keyword>
<keyword evidence="1" id="KW-0812">Transmembrane</keyword>
<evidence type="ECO:0000313" key="3">
    <source>
        <dbReference type="Proteomes" id="UP000552709"/>
    </source>
</evidence>
<feature type="transmembrane region" description="Helical" evidence="1">
    <location>
        <begin position="287"/>
        <end position="310"/>
    </location>
</feature>
<evidence type="ECO:0008006" key="4">
    <source>
        <dbReference type="Google" id="ProtNLM"/>
    </source>
</evidence>
<keyword evidence="3" id="KW-1185">Reference proteome</keyword>